<organism evidence="4 5">
    <name type="scientific">Mycoplasmopsis phocirhinis</name>
    <dbReference type="NCBI Taxonomy" id="142650"/>
    <lineage>
        <taxon>Bacteria</taxon>
        <taxon>Bacillati</taxon>
        <taxon>Mycoplasmatota</taxon>
        <taxon>Mycoplasmoidales</taxon>
        <taxon>Metamycoplasmataceae</taxon>
        <taxon>Mycoplasmopsis</taxon>
    </lineage>
</organism>
<keyword evidence="5" id="KW-1185">Reference proteome</keyword>
<dbReference type="EMBL" id="CP034841">
    <property type="protein sequence ID" value="QBF34578.1"/>
    <property type="molecule type" value="Genomic_DNA"/>
</dbReference>
<accession>A0A4P6MM72</accession>
<proteinExistence type="predicted"/>
<sequence>MKKYKNISWILTLTSVTATPFLAASCFNFNINKFPDQEQKKPNNTDKTDINDSDINQKNDNNVNSNTQINIVDTNKDETQTLKPAIKQENPNEPTLTPLVENEQNKQNQNTNIDDKQQTTNTDKKNGSINTNNSQPSNSQPIVETKYIDETVQTKLLDNGKKQFKDLDSTSNPTIFFDTYKHLENDDYYINVNNIVNKIITNNSSRIFKIQSQTPKKVSFKINNTNVLEFDEEFDTVTFDSQDSFDITPLRGNSFTDSSIKQSRIRKHKTNPNTTINLAKYNIDVIVDNGNVYLPVSVFNLMFLSGSYYNLYFNNESFVGASYSTSRSNPNLLYKFYRSTNLHRPSTQSRINNYNFLALLFDHYYGLAKRFYEKNNVENFDQFALKTNLKQKILSTNVNVFREAYQWLWYKYLDDLHSRLISKSYYDVYSASIVDYFNFKGRELSAKSEQHSSKNDELVSYRENSITRDRNGIYNLNNKITHVHGDTARIVLDEFVSATEEQKQLPDPWRFDTYLKMRAALERIRQDDPQGRVKNIILDISLNGGGSTDALQKVLGFLSNKNLNLLIQNRQTGEYNEISYKVDTNGDGVVDSRDGYTNYKWYILVGINTFSAANLLTHAAKELNLATIIGQKSGGGMFSVLPTVLPDGTNVDISSVNGWTGIANKTINSLEDLPYTEDGVEVDYLVDYENFADHDILNKLRKNQ</sequence>
<feature type="signal peptide" evidence="2">
    <location>
        <begin position="1"/>
        <end position="23"/>
    </location>
</feature>
<dbReference type="GO" id="GO:0006508">
    <property type="term" value="P:proteolysis"/>
    <property type="evidence" value="ECO:0007669"/>
    <property type="project" value="InterPro"/>
</dbReference>
<dbReference type="InterPro" id="IPR029045">
    <property type="entry name" value="ClpP/crotonase-like_dom_sf"/>
</dbReference>
<protein>
    <recommendedName>
        <fullName evidence="3">Tail specific protease domain-containing protein</fullName>
    </recommendedName>
</protein>
<dbReference type="RefSeq" id="WP_130429355.1">
    <property type="nucleotide sequence ID" value="NZ_CP034841.1"/>
</dbReference>
<feature type="domain" description="Tail specific protease" evidence="3">
    <location>
        <begin position="459"/>
        <end position="687"/>
    </location>
</feature>
<keyword evidence="2" id="KW-0732">Signal</keyword>
<feature type="compositionally biased region" description="Polar residues" evidence="1">
    <location>
        <begin position="53"/>
        <end position="68"/>
    </location>
</feature>
<evidence type="ECO:0000256" key="1">
    <source>
        <dbReference type="SAM" id="MobiDB-lite"/>
    </source>
</evidence>
<dbReference type="OrthoDB" id="2040956at2"/>
<feature type="region of interest" description="Disordered" evidence="1">
    <location>
        <begin position="34"/>
        <end position="68"/>
    </location>
</feature>
<dbReference type="Pfam" id="PF03572">
    <property type="entry name" value="Peptidase_S41"/>
    <property type="match status" value="1"/>
</dbReference>
<feature type="compositionally biased region" description="Basic and acidic residues" evidence="1">
    <location>
        <begin position="113"/>
        <end position="126"/>
    </location>
</feature>
<evidence type="ECO:0000256" key="2">
    <source>
        <dbReference type="SAM" id="SignalP"/>
    </source>
</evidence>
<feature type="compositionally biased region" description="Basic and acidic residues" evidence="1">
    <location>
        <begin position="35"/>
        <end position="50"/>
    </location>
</feature>
<reference evidence="4 5" key="1">
    <citation type="submission" date="2019-01" db="EMBL/GenBank/DDBJ databases">
        <title>Complete sequence and annotation of the Mycoplasma phocirhinis strain 852T genome.</title>
        <authorList>
            <person name="Frasca S.Jr."/>
            <person name="Kutish G.F."/>
            <person name="Castellanos Gell J."/>
            <person name="Michaels D.L."/>
            <person name="Brown D.R."/>
        </authorList>
    </citation>
    <scope>NUCLEOTIDE SEQUENCE [LARGE SCALE GENOMIC DNA]</scope>
    <source>
        <strain evidence="4 5">852</strain>
    </source>
</reference>
<evidence type="ECO:0000313" key="5">
    <source>
        <dbReference type="Proteomes" id="UP000289326"/>
    </source>
</evidence>
<dbReference type="PROSITE" id="PS51257">
    <property type="entry name" value="PROKAR_LIPOPROTEIN"/>
    <property type="match status" value="1"/>
</dbReference>
<evidence type="ECO:0000313" key="4">
    <source>
        <dbReference type="EMBL" id="QBF34578.1"/>
    </source>
</evidence>
<dbReference type="AlphaFoldDB" id="A0A4P6MM72"/>
<name>A0A4P6MM72_9BACT</name>
<feature type="chain" id="PRO_5020482038" description="Tail specific protease domain-containing protein" evidence="2">
    <location>
        <begin position="24"/>
        <end position="704"/>
    </location>
</feature>
<evidence type="ECO:0000259" key="3">
    <source>
        <dbReference type="SMART" id="SM00245"/>
    </source>
</evidence>
<dbReference type="GO" id="GO:0008236">
    <property type="term" value="F:serine-type peptidase activity"/>
    <property type="evidence" value="ECO:0007669"/>
    <property type="project" value="InterPro"/>
</dbReference>
<dbReference type="InterPro" id="IPR005151">
    <property type="entry name" value="Tail-specific_protease"/>
</dbReference>
<dbReference type="Proteomes" id="UP000289326">
    <property type="component" value="Chromosome"/>
</dbReference>
<dbReference type="SMART" id="SM00245">
    <property type="entry name" value="TSPc"/>
    <property type="match status" value="1"/>
</dbReference>
<feature type="compositionally biased region" description="Low complexity" evidence="1">
    <location>
        <begin position="101"/>
        <end position="112"/>
    </location>
</feature>
<dbReference type="KEGG" id="mphi:EG856_01400"/>
<dbReference type="SUPFAM" id="SSF52096">
    <property type="entry name" value="ClpP/crotonase"/>
    <property type="match status" value="1"/>
</dbReference>
<feature type="compositionally biased region" description="Low complexity" evidence="1">
    <location>
        <begin position="128"/>
        <end position="142"/>
    </location>
</feature>
<dbReference type="Gene3D" id="3.90.226.10">
    <property type="entry name" value="2-enoyl-CoA Hydratase, Chain A, domain 1"/>
    <property type="match status" value="1"/>
</dbReference>
<gene>
    <name evidence="4" type="ORF">EG856_01400</name>
</gene>
<feature type="region of interest" description="Disordered" evidence="1">
    <location>
        <begin position="83"/>
        <end position="142"/>
    </location>
</feature>